<evidence type="ECO:0000313" key="3">
    <source>
        <dbReference type="Proteomes" id="UP001194468"/>
    </source>
</evidence>
<dbReference type="EMBL" id="WHUW01000191">
    <property type="protein sequence ID" value="KAF8418654.1"/>
    <property type="molecule type" value="Genomic_DNA"/>
</dbReference>
<sequence length="460" mass="50500">MVKTPQQQQKRRPSPYEKRKEVESSTAVIVVHKRHCSFCGGKTGARVRNCVQCRAVVCEQDSPESRGCIGFGTVCELVPFLCILCEQAGWKSATEPGTNPAYGFMGYGERKHARLDWPMVVVTLELPGNSDTFIRDAVALDVKHLGNENSRTLHALLKEAGNTAAQKEMDEACTFMQASIRSGWPANTFVVVDTHTETDTGYLQYGGGKTQPEFAPPSELISGYCGGVMLETMEAASFAAQQNGASEASGWFDDSGYCRGGWRILMLATCGQTFRMDNSFIDAKRMVERGTFDLVLGFGGRATIPGQIRPVLSALVERLGVNKRSVGLWSAVIDVVSQELDLLQATSIVAIYRERGSSAVECREIALHTPGMRPWGVEFASCGKVGCAPKWYEFHMRTNGQGIGVQCRRCGWTSEVVTKADVQEYVFSFNSTAPDVYWHTYPTCTALAAIFVTATKQKRP</sequence>
<comment type="caution">
    <text evidence="2">The sequence shown here is derived from an EMBL/GenBank/DDBJ whole genome shotgun (WGS) entry which is preliminary data.</text>
</comment>
<proteinExistence type="predicted"/>
<keyword evidence="3" id="KW-1185">Reference proteome</keyword>
<organism evidence="2 3">
    <name type="scientific">Boletus edulis BED1</name>
    <dbReference type="NCBI Taxonomy" id="1328754"/>
    <lineage>
        <taxon>Eukaryota</taxon>
        <taxon>Fungi</taxon>
        <taxon>Dikarya</taxon>
        <taxon>Basidiomycota</taxon>
        <taxon>Agaricomycotina</taxon>
        <taxon>Agaricomycetes</taxon>
        <taxon>Agaricomycetidae</taxon>
        <taxon>Boletales</taxon>
        <taxon>Boletineae</taxon>
        <taxon>Boletaceae</taxon>
        <taxon>Boletoideae</taxon>
        <taxon>Boletus</taxon>
    </lineage>
</organism>
<gene>
    <name evidence="2" type="ORF">L210DRAFT_2367097</name>
</gene>
<evidence type="ECO:0000313" key="2">
    <source>
        <dbReference type="EMBL" id="KAF8418654.1"/>
    </source>
</evidence>
<dbReference type="AlphaFoldDB" id="A0AAD4BCA4"/>
<reference evidence="2" key="2">
    <citation type="journal article" date="2020" name="Nat. Commun.">
        <title>Large-scale genome sequencing of mycorrhizal fungi provides insights into the early evolution of symbiotic traits.</title>
        <authorList>
            <person name="Miyauchi S."/>
            <person name="Kiss E."/>
            <person name="Kuo A."/>
            <person name="Drula E."/>
            <person name="Kohler A."/>
            <person name="Sanchez-Garcia M."/>
            <person name="Morin E."/>
            <person name="Andreopoulos B."/>
            <person name="Barry K.W."/>
            <person name="Bonito G."/>
            <person name="Buee M."/>
            <person name="Carver A."/>
            <person name="Chen C."/>
            <person name="Cichocki N."/>
            <person name="Clum A."/>
            <person name="Culley D."/>
            <person name="Crous P.W."/>
            <person name="Fauchery L."/>
            <person name="Girlanda M."/>
            <person name="Hayes R.D."/>
            <person name="Keri Z."/>
            <person name="LaButti K."/>
            <person name="Lipzen A."/>
            <person name="Lombard V."/>
            <person name="Magnuson J."/>
            <person name="Maillard F."/>
            <person name="Murat C."/>
            <person name="Nolan M."/>
            <person name="Ohm R.A."/>
            <person name="Pangilinan J."/>
            <person name="Pereira M.F."/>
            <person name="Perotto S."/>
            <person name="Peter M."/>
            <person name="Pfister S."/>
            <person name="Riley R."/>
            <person name="Sitrit Y."/>
            <person name="Stielow J.B."/>
            <person name="Szollosi G."/>
            <person name="Zifcakova L."/>
            <person name="Stursova M."/>
            <person name="Spatafora J.W."/>
            <person name="Tedersoo L."/>
            <person name="Vaario L.M."/>
            <person name="Yamada A."/>
            <person name="Yan M."/>
            <person name="Wang P."/>
            <person name="Xu J."/>
            <person name="Bruns T."/>
            <person name="Baldrian P."/>
            <person name="Vilgalys R."/>
            <person name="Dunand C."/>
            <person name="Henrissat B."/>
            <person name="Grigoriev I.V."/>
            <person name="Hibbett D."/>
            <person name="Nagy L.G."/>
            <person name="Martin F.M."/>
        </authorList>
    </citation>
    <scope>NUCLEOTIDE SEQUENCE</scope>
    <source>
        <strain evidence="2">BED1</strain>
    </source>
</reference>
<reference evidence="2" key="1">
    <citation type="submission" date="2019-10" db="EMBL/GenBank/DDBJ databases">
        <authorList>
            <consortium name="DOE Joint Genome Institute"/>
            <person name="Kuo A."/>
            <person name="Miyauchi S."/>
            <person name="Kiss E."/>
            <person name="Drula E."/>
            <person name="Kohler A."/>
            <person name="Sanchez-Garcia M."/>
            <person name="Andreopoulos B."/>
            <person name="Barry K.W."/>
            <person name="Bonito G."/>
            <person name="Buee M."/>
            <person name="Carver A."/>
            <person name="Chen C."/>
            <person name="Cichocki N."/>
            <person name="Clum A."/>
            <person name="Culley D."/>
            <person name="Crous P.W."/>
            <person name="Fauchery L."/>
            <person name="Girlanda M."/>
            <person name="Hayes R."/>
            <person name="Keri Z."/>
            <person name="LaButti K."/>
            <person name="Lipzen A."/>
            <person name="Lombard V."/>
            <person name="Magnuson J."/>
            <person name="Maillard F."/>
            <person name="Morin E."/>
            <person name="Murat C."/>
            <person name="Nolan M."/>
            <person name="Ohm R."/>
            <person name="Pangilinan J."/>
            <person name="Pereira M."/>
            <person name="Perotto S."/>
            <person name="Peter M."/>
            <person name="Riley R."/>
            <person name="Sitrit Y."/>
            <person name="Stielow B."/>
            <person name="Szollosi G."/>
            <person name="Zifcakova L."/>
            <person name="Stursova M."/>
            <person name="Spatafora J.W."/>
            <person name="Tedersoo L."/>
            <person name="Vaario L.-M."/>
            <person name="Yamada A."/>
            <person name="Yan M."/>
            <person name="Wang P."/>
            <person name="Xu J."/>
            <person name="Bruns T."/>
            <person name="Baldrian P."/>
            <person name="Vilgalys R."/>
            <person name="Henrissat B."/>
            <person name="Grigoriev I.V."/>
            <person name="Hibbett D."/>
            <person name="Nagy L.G."/>
            <person name="Martin F.M."/>
        </authorList>
    </citation>
    <scope>NUCLEOTIDE SEQUENCE</scope>
    <source>
        <strain evidence="2">BED1</strain>
    </source>
</reference>
<feature type="region of interest" description="Disordered" evidence="1">
    <location>
        <begin position="1"/>
        <end position="21"/>
    </location>
</feature>
<accession>A0AAD4BCA4</accession>
<name>A0AAD4BCA4_BOLED</name>
<evidence type="ECO:0000256" key="1">
    <source>
        <dbReference type="SAM" id="MobiDB-lite"/>
    </source>
</evidence>
<protein>
    <submittedName>
        <fullName evidence="2">Uncharacterized protein</fullName>
    </submittedName>
</protein>
<dbReference type="Proteomes" id="UP001194468">
    <property type="component" value="Unassembled WGS sequence"/>
</dbReference>